<dbReference type="Proteomes" id="UP000887580">
    <property type="component" value="Unplaced"/>
</dbReference>
<evidence type="ECO:0000313" key="2">
    <source>
        <dbReference type="WBParaSite" id="PS1159_v2.g4971.t1"/>
    </source>
</evidence>
<sequence>MSSLVEAATSTSTTNSNEMLSYFGVIYIYLLLFIVIFVIILSVTGRSTGVRERAADILLATFE</sequence>
<reference evidence="2" key="1">
    <citation type="submission" date="2022-11" db="UniProtKB">
        <authorList>
            <consortium name="WormBaseParasite"/>
        </authorList>
    </citation>
    <scope>IDENTIFICATION</scope>
</reference>
<accession>A0AC35GGV7</accession>
<evidence type="ECO:0000313" key="1">
    <source>
        <dbReference type="Proteomes" id="UP000887580"/>
    </source>
</evidence>
<proteinExistence type="predicted"/>
<organism evidence="1 2">
    <name type="scientific">Panagrolaimus sp. PS1159</name>
    <dbReference type="NCBI Taxonomy" id="55785"/>
    <lineage>
        <taxon>Eukaryota</taxon>
        <taxon>Metazoa</taxon>
        <taxon>Ecdysozoa</taxon>
        <taxon>Nematoda</taxon>
        <taxon>Chromadorea</taxon>
        <taxon>Rhabditida</taxon>
        <taxon>Tylenchina</taxon>
        <taxon>Panagrolaimomorpha</taxon>
        <taxon>Panagrolaimoidea</taxon>
        <taxon>Panagrolaimidae</taxon>
        <taxon>Panagrolaimus</taxon>
    </lineage>
</organism>
<protein>
    <submittedName>
        <fullName evidence="2">Uncharacterized protein</fullName>
    </submittedName>
</protein>
<name>A0AC35GGV7_9BILA</name>
<dbReference type="WBParaSite" id="PS1159_v2.g4971.t1">
    <property type="protein sequence ID" value="PS1159_v2.g4971.t1"/>
    <property type="gene ID" value="PS1159_v2.g4971"/>
</dbReference>